<reference evidence="2" key="1">
    <citation type="journal article" date="2019" name="Int. J. Syst. Evol. Microbiol.">
        <title>The Global Catalogue of Microorganisms (GCM) 10K type strain sequencing project: providing services to taxonomists for standard genome sequencing and annotation.</title>
        <authorList>
            <consortium name="The Broad Institute Genomics Platform"/>
            <consortium name="The Broad Institute Genome Sequencing Center for Infectious Disease"/>
            <person name="Wu L."/>
            <person name="Ma J."/>
        </authorList>
    </citation>
    <scope>NUCLEOTIDE SEQUENCE [LARGE SCALE GENOMIC DNA]</scope>
    <source>
        <strain evidence="2">CGMCC 1.18437</strain>
    </source>
</reference>
<keyword evidence="2" id="KW-1185">Reference proteome</keyword>
<accession>A0ABQ3JP94</accession>
<comment type="caution">
    <text evidence="1">The sequence shown here is derived from an EMBL/GenBank/DDBJ whole genome shotgun (WGS) entry which is preliminary data.</text>
</comment>
<evidence type="ECO:0000313" key="1">
    <source>
        <dbReference type="EMBL" id="GHF49889.1"/>
    </source>
</evidence>
<dbReference type="Proteomes" id="UP000619376">
    <property type="component" value="Unassembled WGS sequence"/>
</dbReference>
<name>A0ABQ3JP94_9DEIO</name>
<organism evidence="1 2">
    <name type="scientific">Deinococcus metalli</name>
    <dbReference type="NCBI Taxonomy" id="1141878"/>
    <lineage>
        <taxon>Bacteria</taxon>
        <taxon>Thermotogati</taxon>
        <taxon>Deinococcota</taxon>
        <taxon>Deinococci</taxon>
        <taxon>Deinococcales</taxon>
        <taxon>Deinococcaceae</taxon>
        <taxon>Deinococcus</taxon>
    </lineage>
</organism>
<protein>
    <submittedName>
        <fullName evidence="1">Uncharacterized protein</fullName>
    </submittedName>
</protein>
<dbReference type="EMBL" id="BNAJ01000007">
    <property type="protein sequence ID" value="GHF49889.1"/>
    <property type="molecule type" value="Genomic_DNA"/>
</dbReference>
<evidence type="ECO:0000313" key="2">
    <source>
        <dbReference type="Proteomes" id="UP000619376"/>
    </source>
</evidence>
<sequence length="87" mass="9661">MQLVPKVRLVATPGRDCCIRGAQLARRAVRAGRMGMRMVLLDGVGAQTWQTVRGERRGRLFFPVRSKLGRDGMDPIYGTRCATRSDG</sequence>
<proteinExistence type="predicted"/>
<gene>
    <name evidence="1" type="ORF">GCM10017781_27900</name>
</gene>